<dbReference type="Proteomes" id="UP001146120">
    <property type="component" value="Unassembled WGS sequence"/>
</dbReference>
<evidence type="ECO:0000313" key="3">
    <source>
        <dbReference type="Proteomes" id="UP001146120"/>
    </source>
</evidence>
<feature type="compositionally biased region" description="Basic and acidic residues" evidence="1">
    <location>
        <begin position="191"/>
        <end position="203"/>
    </location>
</feature>
<comment type="caution">
    <text evidence="2">The sequence shown here is derived from an EMBL/GenBank/DDBJ whole genome shotgun (WGS) entry which is preliminary data.</text>
</comment>
<protein>
    <submittedName>
        <fullName evidence="2">Uncharacterized protein</fullName>
    </submittedName>
</protein>
<accession>A0AAV2YM04</accession>
<proteinExistence type="predicted"/>
<evidence type="ECO:0000256" key="1">
    <source>
        <dbReference type="SAM" id="MobiDB-lite"/>
    </source>
</evidence>
<feature type="compositionally biased region" description="Polar residues" evidence="1">
    <location>
        <begin position="207"/>
        <end position="220"/>
    </location>
</feature>
<dbReference type="AlphaFoldDB" id="A0AAV2YM04"/>
<reference evidence="2" key="2">
    <citation type="journal article" date="2023" name="Microbiol Resour">
        <title>Decontamination and Annotation of the Draft Genome Sequence of the Oomycete Lagenidium giganteum ARSEF 373.</title>
        <authorList>
            <person name="Morgan W.R."/>
            <person name="Tartar A."/>
        </authorList>
    </citation>
    <scope>NUCLEOTIDE SEQUENCE</scope>
    <source>
        <strain evidence="2">ARSEF 373</strain>
    </source>
</reference>
<reference evidence="2" key="1">
    <citation type="submission" date="2022-11" db="EMBL/GenBank/DDBJ databases">
        <authorList>
            <person name="Morgan W.R."/>
            <person name="Tartar A."/>
        </authorList>
    </citation>
    <scope>NUCLEOTIDE SEQUENCE</scope>
    <source>
        <strain evidence="2">ARSEF 373</strain>
    </source>
</reference>
<feature type="region of interest" description="Disordered" evidence="1">
    <location>
        <begin position="186"/>
        <end position="220"/>
    </location>
</feature>
<keyword evidence="3" id="KW-1185">Reference proteome</keyword>
<evidence type="ECO:0000313" key="2">
    <source>
        <dbReference type="EMBL" id="DAZ95642.1"/>
    </source>
</evidence>
<name>A0AAV2YM04_9STRA</name>
<sequence length="220" mass="23217">MERTLDDELIDAFDVAVPERSAATTMKHSNNSVVQAMGAPRYPSLDSHESLQSPVVMGRPLLHSLSSSTYAPIYPSLNAEPMPTPVPAAVVGGPSDVVLPQVPAPALTASLPSDAPAIPTVPEELPRAIKRDNDKDAGNVSSNSTDSLEAMAQDPAALAIAQEKLMDELLAYGARTAYVADALAGETPHQVQERARRAAERTRGATSTHRYATPSTGISR</sequence>
<dbReference type="EMBL" id="DAKRPA010000196">
    <property type="protein sequence ID" value="DAZ95642.1"/>
    <property type="molecule type" value="Genomic_DNA"/>
</dbReference>
<gene>
    <name evidence="2" type="ORF">N0F65_002271</name>
</gene>
<organism evidence="2 3">
    <name type="scientific">Lagenidium giganteum</name>
    <dbReference type="NCBI Taxonomy" id="4803"/>
    <lineage>
        <taxon>Eukaryota</taxon>
        <taxon>Sar</taxon>
        <taxon>Stramenopiles</taxon>
        <taxon>Oomycota</taxon>
        <taxon>Peronosporomycetes</taxon>
        <taxon>Pythiales</taxon>
        <taxon>Pythiaceae</taxon>
    </lineage>
</organism>